<keyword evidence="3" id="KW-1185">Reference proteome</keyword>
<gene>
    <name evidence="2" type="ORF">L1049_013073</name>
</gene>
<evidence type="ECO:0000313" key="2">
    <source>
        <dbReference type="EMBL" id="KAK9279394.1"/>
    </source>
</evidence>
<protein>
    <submittedName>
        <fullName evidence="2">Uncharacterized protein</fullName>
    </submittedName>
</protein>
<name>A0AAP0RMJ2_LIQFO</name>
<sequence>MQFLVYILVIIGWILVAGTFILSGTFVLLHNVAADTCVAMDDWVQNPTAHTALDDILPCVNSETAQETLLKSKEVTFQLVEVINQVITNVSNINFSPNFPSVYYNQSGPVMPILCNPFHPDSTDRACSPGEVDLNNATQVWMNYVCEVSATGICSTTGRVTPMIYNQMTGAINVSFGLSHYTPFLIDLEDCTFVRETFSDITRDHCPGLRQYSKWICVGLVMVSTAFMLSLIFWVIYGRERRYRVYTKQFMARSPQGQEGDKNP</sequence>
<dbReference type="GO" id="GO:0005886">
    <property type="term" value="C:plasma membrane"/>
    <property type="evidence" value="ECO:0007669"/>
    <property type="project" value="TreeGrafter"/>
</dbReference>
<evidence type="ECO:0000256" key="1">
    <source>
        <dbReference type="SAM" id="Phobius"/>
    </source>
</evidence>
<keyword evidence="1" id="KW-0472">Membrane</keyword>
<evidence type="ECO:0000313" key="3">
    <source>
        <dbReference type="Proteomes" id="UP001415857"/>
    </source>
</evidence>
<dbReference type="InterPro" id="IPR040283">
    <property type="entry name" value="DDB_G0292058-like"/>
</dbReference>
<keyword evidence="1" id="KW-0812">Transmembrane</keyword>
<comment type="caution">
    <text evidence="2">The sequence shown here is derived from an EMBL/GenBank/DDBJ whole genome shotgun (WGS) entry which is preliminary data.</text>
</comment>
<dbReference type="Proteomes" id="UP001415857">
    <property type="component" value="Unassembled WGS sequence"/>
</dbReference>
<feature type="transmembrane region" description="Helical" evidence="1">
    <location>
        <begin position="7"/>
        <end position="29"/>
    </location>
</feature>
<keyword evidence="1" id="KW-1133">Transmembrane helix</keyword>
<dbReference type="PANTHER" id="PTHR31414">
    <property type="entry name" value="TRANSMEMBRANE PROTEIN DDB_G0292058"/>
    <property type="match status" value="1"/>
</dbReference>
<dbReference type="PANTHER" id="PTHR31414:SF13">
    <property type="entry name" value="TRANSMEMBRANE PROTEIN"/>
    <property type="match status" value="1"/>
</dbReference>
<dbReference type="AlphaFoldDB" id="A0AAP0RMJ2"/>
<dbReference type="EMBL" id="JBBPBK010000008">
    <property type="protein sequence ID" value="KAK9279394.1"/>
    <property type="molecule type" value="Genomic_DNA"/>
</dbReference>
<proteinExistence type="predicted"/>
<feature type="transmembrane region" description="Helical" evidence="1">
    <location>
        <begin position="212"/>
        <end position="237"/>
    </location>
</feature>
<reference evidence="2 3" key="1">
    <citation type="journal article" date="2024" name="Plant J.">
        <title>Genome sequences and population genomics reveal climatic adaptation and genomic divergence between two closely related sweetgum species.</title>
        <authorList>
            <person name="Xu W.Q."/>
            <person name="Ren C.Q."/>
            <person name="Zhang X.Y."/>
            <person name="Comes H.P."/>
            <person name="Liu X.H."/>
            <person name="Li Y.G."/>
            <person name="Kettle C.J."/>
            <person name="Jalonen R."/>
            <person name="Gaisberger H."/>
            <person name="Ma Y.Z."/>
            <person name="Qiu Y.X."/>
        </authorList>
    </citation>
    <scope>NUCLEOTIDE SEQUENCE [LARGE SCALE GENOMIC DNA]</scope>
    <source>
        <strain evidence="2">Hangzhou</strain>
    </source>
</reference>
<dbReference type="GO" id="GO:0009506">
    <property type="term" value="C:plasmodesma"/>
    <property type="evidence" value="ECO:0007669"/>
    <property type="project" value="TreeGrafter"/>
</dbReference>
<accession>A0AAP0RMJ2</accession>
<organism evidence="2 3">
    <name type="scientific">Liquidambar formosana</name>
    <name type="common">Formosan gum</name>
    <dbReference type="NCBI Taxonomy" id="63359"/>
    <lineage>
        <taxon>Eukaryota</taxon>
        <taxon>Viridiplantae</taxon>
        <taxon>Streptophyta</taxon>
        <taxon>Embryophyta</taxon>
        <taxon>Tracheophyta</taxon>
        <taxon>Spermatophyta</taxon>
        <taxon>Magnoliopsida</taxon>
        <taxon>eudicotyledons</taxon>
        <taxon>Gunneridae</taxon>
        <taxon>Pentapetalae</taxon>
        <taxon>Saxifragales</taxon>
        <taxon>Altingiaceae</taxon>
        <taxon>Liquidambar</taxon>
    </lineage>
</organism>